<organism evidence="1 2">
    <name type="scientific">Anaerosalibacter bizertensis</name>
    <dbReference type="NCBI Taxonomy" id="932217"/>
    <lineage>
        <taxon>Bacteria</taxon>
        <taxon>Bacillati</taxon>
        <taxon>Bacillota</taxon>
        <taxon>Tissierellia</taxon>
        <taxon>Tissierellales</taxon>
        <taxon>Sporanaerobacteraceae</taxon>
        <taxon>Anaerosalibacter</taxon>
    </lineage>
</organism>
<dbReference type="EMBL" id="VULR01000001">
    <property type="protein sequence ID" value="MSS42197.1"/>
    <property type="molecule type" value="Genomic_DNA"/>
</dbReference>
<dbReference type="Pfam" id="PF09986">
    <property type="entry name" value="DUF2225"/>
    <property type="match status" value="1"/>
</dbReference>
<accession>A0A844FDY4</accession>
<dbReference type="OrthoDB" id="9780343at2"/>
<proteinExistence type="predicted"/>
<reference evidence="1 2" key="1">
    <citation type="submission" date="2019-08" db="EMBL/GenBank/DDBJ databases">
        <title>In-depth cultivation of the pig gut microbiome towards novel bacterial diversity and tailored functional studies.</title>
        <authorList>
            <person name="Wylensek D."/>
            <person name="Hitch T.C.A."/>
            <person name="Clavel T."/>
        </authorList>
    </citation>
    <scope>NUCLEOTIDE SEQUENCE [LARGE SCALE GENOMIC DNA]</scope>
    <source>
        <strain evidence="1 2">Med78-601-WT-4W-RMD-3</strain>
    </source>
</reference>
<protein>
    <submittedName>
        <fullName evidence="1">DUF2225 domain-containing protein</fullName>
    </submittedName>
</protein>
<evidence type="ECO:0000313" key="2">
    <source>
        <dbReference type="Proteomes" id="UP000462760"/>
    </source>
</evidence>
<dbReference type="RefSeq" id="WP_154481422.1">
    <property type="nucleotide sequence ID" value="NZ_JBCLQA010000001.1"/>
</dbReference>
<evidence type="ECO:0000313" key="1">
    <source>
        <dbReference type="EMBL" id="MSS42197.1"/>
    </source>
</evidence>
<gene>
    <name evidence="1" type="ORF">FYJ27_00390</name>
</gene>
<sequence>MEKVEELYDKKVQCPVCNQEFITNKVRTSKLRLIKRDSDFLTYYEGENPIKYNVFVCQHCGYASMEDKFHNINSKEKKIILDKVSSKWNKRSFSGRRSIEKSIEAYKLSLYCGQLLNFEKYNLANICLRTAWLYRIKKDSNEEKRFLHFTLDLYREAYYNEYLADSTMDELTLTYLIGEFSRRLGKKEEALNWFNNVLRNPEIKDNRVIERMTREQWQLAKES</sequence>
<dbReference type="InterPro" id="IPR018708">
    <property type="entry name" value="DUF2225"/>
</dbReference>
<dbReference type="AlphaFoldDB" id="A0A844FDY4"/>
<comment type="caution">
    <text evidence="1">The sequence shown here is derived from an EMBL/GenBank/DDBJ whole genome shotgun (WGS) entry which is preliminary data.</text>
</comment>
<name>A0A844FDY4_9FIRM</name>
<dbReference type="Proteomes" id="UP000462760">
    <property type="component" value="Unassembled WGS sequence"/>
</dbReference>